<keyword evidence="3" id="KW-1185">Reference proteome</keyword>
<gene>
    <name evidence="2" type="ORF">E1750_04630</name>
</gene>
<organism evidence="2 3">
    <name type="scientific">Flavobacterium nackdongense</name>
    <dbReference type="NCBI Taxonomy" id="2547394"/>
    <lineage>
        <taxon>Bacteria</taxon>
        <taxon>Pseudomonadati</taxon>
        <taxon>Bacteroidota</taxon>
        <taxon>Flavobacteriia</taxon>
        <taxon>Flavobacteriales</taxon>
        <taxon>Flavobacteriaceae</taxon>
        <taxon>Flavobacterium</taxon>
    </lineage>
</organism>
<name>A0A4P6Y6P6_9FLAO</name>
<dbReference type="InterPro" id="IPR026341">
    <property type="entry name" value="T9SS_type_B"/>
</dbReference>
<dbReference type="InterPro" id="IPR049804">
    <property type="entry name" value="Choice_anch_L"/>
</dbReference>
<evidence type="ECO:0000313" key="3">
    <source>
        <dbReference type="Proteomes" id="UP000291124"/>
    </source>
</evidence>
<sequence>MKNSLLVIISLFWIGCFSQTITVDTGTYTVPQLVTDVLVNKSCVSVSNISWRTGTNFGSSNGIGYFENTNPSFPLSSGVILSTGNVSNAIGPNTTDLNDGIATWPGDTDLEATLLAAGISVNSTNASVLEFDFVPLSSNFDFRFLFASEEYGNFQCKFSDAFTFLLTNTATGVTTNLAVVPGTSTPISVTTIRDFIYNSSCPSVNPGYFGAFNGGSDAAGSATNFNGQTVVMSASSTSLIPNTNYHIKLVIADRQDSQSDSAIFLGANSFNVGQDVLGPDLTIAGNTAICYNGSHTLISGLDPTIFSFAWTLNGNPIGGNTPDLVVNQPGTYGLTYTVIATSCPVTTDFINVEFYPQIITPAPLNLLKCNAGPASYTYDLAINTPILGIPGTKVSYHTSIGNATLNIIPLPTVLTLPSPTLPFTIWARIEDSNSGCFITKSFQLGLTPPPIANPVGDITLCETTPGTNTANFNIAAQTPPILGGQSPTIYDVSYYANAGDANAGLNPINVSSPFNSGNTTLYARIQTTTDPNCFSTTNFKLVVIPRPVLDQRINQFVCGSYTLPPLVNPGNYYSGPNQGLPVLNAGDIITTDKIIYLYNTTSTTPSCPVESSFNVKIVSPLEADPIDTITCDQYTLPFTAFGLRYFTLPGGPSGGGTEFPSGTTITTVGTTTVYTYFSSTDIANPCILEGQFNITIDKTPVIAPIANVFECTSYSLPPLAVGDYYTYDPSTGIYTPAVSPITTTTTLYVFAANNLCRTADTVFTVYIGSFGFTDIIECVSYNLAPAPVGEYRDAPNGGGNLVPPGLISKTIQIFTYVPGATCTTDSFNITINAPFLTTPTNVNACDSFLLPTQAEGGTYYTLAGGPSTPGNVQLIPNSTLITTQTIFIYKPSTTVAGCYNEKAWTITVNKKPKIDSRANVDQCNSYVLSPLKNGAYFDDPNGVNPIAAGTVISKNNRIYIYAANTIDPSCYNENFFDISINGVEADPIPTQLDYCDSFTFPPLPTPNNFYYDAPGGPLGGGNIIAPGTTVTAATVLPMYYIYYETGDRLNCSDENPFTITITPRPVANPVNPIESCDTFGANDGILQYDLTSLAIRNQVLNGQTPDANFTLTFYTSLADANDISASPIANPATYQNDTAFSDSVWIRVANNTSAVACFDVVELRLIVNLFPEPQLLPEYFICEDYQTGTLLNSITLDAGISGPNYLFEWTLNGSPYANNSPTITTTQVGDYEVKATNIATLCSRTASAKVIKYAPYLELTYSDAFDYPTFITVNVLGAGSGNYEYQLDALPFQDSNTFNNVLPGEHTLTVRDKNGHCDPAPLKATIINYPKFFTPNGDGYNETWNIKHLVLSNPTAPIYIFDRYGKLLKEIRPSSDGWNGMFNGQLLPSDDYWFTVEYDEKGSSKVFKSHFSLKR</sequence>
<feature type="chain" id="PRO_5020563743" evidence="1">
    <location>
        <begin position="23"/>
        <end position="1415"/>
    </location>
</feature>
<feature type="signal peptide" evidence="1">
    <location>
        <begin position="1"/>
        <end position="22"/>
    </location>
</feature>
<dbReference type="RefSeq" id="WP_133275648.1">
    <property type="nucleotide sequence ID" value="NZ_CP037933.1"/>
</dbReference>
<dbReference type="EMBL" id="CP037933">
    <property type="protein sequence ID" value="QBN18119.1"/>
    <property type="molecule type" value="Genomic_DNA"/>
</dbReference>
<dbReference type="OrthoDB" id="9765926at2"/>
<proteinExistence type="predicted"/>
<dbReference type="Proteomes" id="UP000291124">
    <property type="component" value="Chromosome"/>
</dbReference>
<dbReference type="KEGG" id="fnk:E1750_04630"/>
<evidence type="ECO:0000256" key="1">
    <source>
        <dbReference type="SAM" id="SignalP"/>
    </source>
</evidence>
<evidence type="ECO:0000313" key="2">
    <source>
        <dbReference type="EMBL" id="QBN18119.1"/>
    </source>
</evidence>
<dbReference type="Pfam" id="PF13585">
    <property type="entry name" value="CHU_C"/>
    <property type="match status" value="1"/>
</dbReference>
<protein>
    <submittedName>
        <fullName evidence="2">T9SS type B sorting domain-containing protein</fullName>
    </submittedName>
</protein>
<dbReference type="PROSITE" id="PS51257">
    <property type="entry name" value="PROKAR_LIPOPROTEIN"/>
    <property type="match status" value="1"/>
</dbReference>
<dbReference type="NCBIfam" id="NF038133">
    <property type="entry name" value="choice_anch_L"/>
    <property type="match status" value="1"/>
</dbReference>
<keyword evidence="1" id="KW-0732">Signal</keyword>
<reference evidence="3" key="1">
    <citation type="submission" date="2019-03" db="EMBL/GenBank/DDBJ databases">
        <title>Flavobacterium sp.</title>
        <authorList>
            <person name="Kim H."/>
        </authorList>
    </citation>
    <scope>NUCLEOTIDE SEQUENCE [LARGE SCALE GENOMIC DNA]</scope>
    <source>
        <strain evidence="3">GS13</strain>
    </source>
</reference>
<accession>A0A4P6Y6P6</accession>
<dbReference type="NCBIfam" id="TIGR04131">
    <property type="entry name" value="Bac_Flav_CTERM"/>
    <property type="match status" value="1"/>
</dbReference>